<keyword evidence="5 8" id="KW-1133">Transmembrane helix</keyword>
<evidence type="ECO:0000256" key="6">
    <source>
        <dbReference type="ARBA" id="ARBA00023136"/>
    </source>
</evidence>
<evidence type="ECO:0000256" key="3">
    <source>
        <dbReference type="ARBA" id="ARBA00022475"/>
    </source>
</evidence>
<feature type="transmembrane region" description="Helical" evidence="8">
    <location>
        <begin position="439"/>
        <end position="460"/>
    </location>
</feature>
<protein>
    <recommendedName>
        <fullName evidence="9">Sulfatase N-terminal domain-containing protein</fullName>
    </recommendedName>
</protein>
<feature type="transmembrane region" description="Helical" evidence="8">
    <location>
        <begin position="373"/>
        <end position="392"/>
    </location>
</feature>
<dbReference type="InterPro" id="IPR050448">
    <property type="entry name" value="OpgB/LTA_synthase_biosynth"/>
</dbReference>
<feature type="transmembrane region" description="Helical" evidence="8">
    <location>
        <begin position="207"/>
        <end position="231"/>
    </location>
</feature>
<evidence type="ECO:0000256" key="7">
    <source>
        <dbReference type="SAM" id="Coils"/>
    </source>
</evidence>
<gene>
    <name evidence="10" type="ORF">A5889_001463</name>
    <name evidence="11" type="ORF">A5889_001614</name>
</gene>
<comment type="subcellular location">
    <subcellularLocation>
        <location evidence="1">Cell membrane</location>
        <topology evidence="1">Multi-pass membrane protein</topology>
    </subcellularLocation>
</comment>
<dbReference type="CDD" id="cd16015">
    <property type="entry name" value="LTA_synthase"/>
    <property type="match status" value="1"/>
</dbReference>
<evidence type="ECO:0000313" key="10">
    <source>
        <dbReference type="EMBL" id="OUZ32754.1"/>
    </source>
</evidence>
<feature type="transmembrane region" description="Helical" evidence="8">
    <location>
        <begin position="121"/>
        <end position="142"/>
    </location>
</feature>
<dbReference type="InterPro" id="IPR017850">
    <property type="entry name" value="Alkaline_phosphatase_core_sf"/>
</dbReference>
<evidence type="ECO:0000256" key="1">
    <source>
        <dbReference type="ARBA" id="ARBA00004651"/>
    </source>
</evidence>
<keyword evidence="7" id="KW-0175">Coiled coil</keyword>
<feature type="transmembrane region" description="Helical" evidence="8">
    <location>
        <begin position="243"/>
        <end position="263"/>
    </location>
</feature>
<evidence type="ECO:0000256" key="8">
    <source>
        <dbReference type="SAM" id="Phobius"/>
    </source>
</evidence>
<dbReference type="Proteomes" id="UP000196151">
    <property type="component" value="Chromosome"/>
</dbReference>
<feature type="transmembrane region" description="Helical" evidence="8">
    <location>
        <begin position="311"/>
        <end position="336"/>
    </location>
</feature>
<feature type="transmembrane region" description="Helical" evidence="8">
    <location>
        <begin position="149"/>
        <end position="168"/>
    </location>
</feature>
<feature type="transmembrane region" description="Helical" evidence="8">
    <location>
        <begin position="524"/>
        <end position="542"/>
    </location>
</feature>
<evidence type="ECO:0000313" key="12">
    <source>
        <dbReference type="Proteomes" id="UP000196151"/>
    </source>
</evidence>
<dbReference type="InterPro" id="IPR000917">
    <property type="entry name" value="Sulfatase_N"/>
</dbReference>
<evidence type="ECO:0000256" key="2">
    <source>
        <dbReference type="ARBA" id="ARBA00004936"/>
    </source>
</evidence>
<dbReference type="OrthoDB" id="243547at2"/>
<evidence type="ECO:0000313" key="11">
    <source>
        <dbReference type="EMBL" id="WYJ94112.1"/>
    </source>
</evidence>
<feature type="coiled-coil region" evidence="7">
    <location>
        <begin position="593"/>
        <end position="620"/>
    </location>
</feature>
<reference evidence="11" key="3">
    <citation type="submission" date="2024-03" db="EMBL/GenBank/DDBJ databases">
        <title>The Genome Sequence of Enterococcus sp. DIV0238c.</title>
        <authorList>
            <consortium name="The Broad Institute Genomics Platform"/>
            <consortium name="The Broad Institute Microbial Omics Core"/>
            <consortium name="The Broad Institute Genomic Center for Infectious Diseases"/>
            <person name="Earl A."/>
            <person name="Manson A."/>
            <person name="Gilmore M."/>
            <person name="Schwartman J."/>
            <person name="Shea T."/>
            <person name="Abouelleil A."/>
            <person name="Cao P."/>
            <person name="Chapman S."/>
            <person name="Cusick C."/>
            <person name="Young S."/>
            <person name="Neafsey D."/>
            <person name="Nusbaum C."/>
            <person name="Birren B."/>
        </authorList>
    </citation>
    <scope>NUCLEOTIDE SEQUENCE</scope>
    <source>
        <strain evidence="11">9D6_DIV0238</strain>
    </source>
</reference>
<accession>A0A200J6E7</accession>
<feature type="transmembrane region" description="Helical" evidence="8">
    <location>
        <begin position="275"/>
        <end position="291"/>
    </location>
</feature>
<keyword evidence="6 8" id="KW-0472">Membrane</keyword>
<evidence type="ECO:0000259" key="9">
    <source>
        <dbReference type="Pfam" id="PF00884"/>
    </source>
</evidence>
<name>A0A200J6E7_9ENTE</name>
<feature type="transmembrane region" description="Helical" evidence="8">
    <location>
        <begin position="480"/>
        <end position="504"/>
    </location>
</feature>
<keyword evidence="4 8" id="KW-0812">Transmembrane</keyword>
<feature type="domain" description="Sulfatase N-terminal" evidence="9">
    <location>
        <begin position="621"/>
        <end position="911"/>
    </location>
</feature>
<feature type="transmembrane region" description="Helical" evidence="8">
    <location>
        <begin position="180"/>
        <end position="200"/>
    </location>
</feature>
<sequence length="997" mass="115422">MTETKSRNYDVLPILAACLLIILQRVLLSAVEIPQYATNPGRFYIYSFMKVIAGAGLNLIPLYMGYHYQKIYRKNVFSYLSRFFLLYLFIGLCSNVFFYIRSSALNLHDYWLGFFPISQNYFIYAVSCVLLFCSTPWLVKWLEQVSPKLLKNLFFALTLLFVIFPTLFSKDLWGFQEGQNIIWIFYLFFLGYIIKQFNWINKLKFSFLHLAFSVVILGGLILLMTQISLIVRGDASTANRFSVPYSLFSMYYTLSLFIFLQWLSQKMALRVKGPILSTSLITTIVLAYWPLISYRVTTYEKKSFPTSGKAWLLNIFEFVGIYILAAILFTLVCLLLQKTWPFKKINNYLAFNSLSELSQKLRAVKEWLYKKRAIFYVGIFFYFFTFIQIFLLEKKEGWKQTIQVALKVFTQRQSILVLTTFIIMAFFLLLLLLTNRFWYVFSITLVIDLLLTVSSVLKVTLREEPVFPSDLKMLNSISELLAMVSPILIVAGIIIVIFLTISSIIIQRKLQHRYALKFNWKKRVVGILTLLVLLSGVFFINHKNSPSYLLFNLFRVNKTFFNQGDAVRENGPIIQFLNNIDIEIMPEPEGYSKEKIEEIMKKYDEEAENINKTRHDWLNNQTLILNLSESFSDPSRLPNVTVSGNPIPEISQIKKDTTSGLMLSSGYGGGTANIEWQGLTGLDISSLSPTLVTPYTQLVDSQQISPNITNLFDEKIAIHPFTASLYKRKEVFEKFGFEQFYYVDSPDKLTYTDKIARNRYISDESAYKETLKALQSNTETTQFIQLSTMQNHMPYGDFYDQNDFSFEGTAVIDSKKHELVTFMQGLNYTDKAVKEFIEELDKIQKPITFVFYGDHLPPLYSGNDMKKYGLEHHETDYFIYSNAYSREQMQKLNKKVVSPNNFSALAFEQANIKVTPFYALLTQVANDLPAATIDPVSSVSNRYNGKQIFVTDKNKMISENELTKAQKEILADYNYIQYDLTAGEQYSAKWAEQKIES</sequence>
<dbReference type="Gene3D" id="3.40.720.10">
    <property type="entry name" value="Alkaline Phosphatase, subunit A"/>
    <property type="match status" value="1"/>
</dbReference>
<comment type="pathway">
    <text evidence="2">Cell wall biogenesis; lipoteichoic acid biosynthesis.</text>
</comment>
<dbReference type="AlphaFoldDB" id="A0A200J6E7"/>
<dbReference type="SUPFAM" id="SSF53649">
    <property type="entry name" value="Alkaline phosphatase-like"/>
    <property type="match status" value="1"/>
</dbReference>
<organism evidence="10">
    <name type="scientific">Candidatus Enterococcus dunnyi</name>
    <dbReference type="NCBI Taxonomy" id="1834192"/>
    <lineage>
        <taxon>Bacteria</taxon>
        <taxon>Bacillati</taxon>
        <taxon>Bacillota</taxon>
        <taxon>Bacilli</taxon>
        <taxon>Lactobacillales</taxon>
        <taxon>Enterococcaceae</taxon>
        <taxon>Enterococcus</taxon>
    </lineage>
</organism>
<proteinExistence type="predicted"/>
<feature type="transmembrane region" description="Helical" evidence="8">
    <location>
        <begin position="76"/>
        <end position="101"/>
    </location>
</feature>
<dbReference type="EMBL" id="CP147246">
    <property type="protein sequence ID" value="WYJ94112.1"/>
    <property type="molecule type" value="Genomic_DNA"/>
</dbReference>
<feature type="transmembrane region" description="Helical" evidence="8">
    <location>
        <begin position="412"/>
        <end position="432"/>
    </location>
</feature>
<reference evidence="10" key="1">
    <citation type="submission" date="2017-05" db="EMBL/GenBank/DDBJ databases">
        <title>The Genome Sequence of Enterococcus sp. 9D6_DIV0238.</title>
        <authorList>
            <consortium name="The Broad Institute Genomics Platform"/>
            <consortium name="The Broad Institute Genomic Center for Infectious Diseases"/>
            <person name="Earl A."/>
            <person name="Manson A."/>
            <person name="Schwartman J."/>
            <person name="Gilmore M."/>
            <person name="Abouelleil A."/>
            <person name="Cao P."/>
            <person name="Chapman S."/>
            <person name="Cusick C."/>
            <person name="Shea T."/>
            <person name="Young S."/>
            <person name="Neafsey D."/>
            <person name="Nusbaum C."/>
            <person name="Birren B."/>
        </authorList>
    </citation>
    <scope>NUCLEOTIDE SEQUENCE [LARGE SCALE GENOMIC DNA]</scope>
    <source>
        <strain evidence="10">9D6_DIV0238</strain>
    </source>
</reference>
<feature type="transmembrane region" description="Helical" evidence="8">
    <location>
        <begin position="12"/>
        <end position="31"/>
    </location>
</feature>
<dbReference type="PANTHER" id="PTHR47371:SF3">
    <property type="entry name" value="PHOSPHOGLYCEROL TRANSFERASE I"/>
    <property type="match status" value="1"/>
</dbReference>
<dbReference type="RefSeq" id="WP_087640600.1">
    <property type="nucleotide sequence ID" value="NZ_CP147246.1"/>
</dbReference>
<reference evidence="11" key="2">
    <citation type="submission" date="2017-05" db="EMBL/GenBank/DDBJ databases">
        <authorList>
            <consortium name="The Broad Institute Genomics Platform"/>
            <consortium name="The Broad Institute Genomic Center for Infectious Diseases"/>
            <person name="Earl A."/>
            <person name="Manson A."/>
            <person name="Schwartman J."/>
            <person name="Gilmore M."/>
            <person name="Abouelleil A."/>
            <person name="Cao P."/>
            <person name="Chapman S."/>
            <person name="Cusick C."/>
            <person name="Shea T."/>
            <person name="Young S."/>
            <person name="Neafsey D."/>
            <person name="Nusbaum C."/>
            <person name="Birren B."/>
        </authorList>
    </citation>
    <scope>NUCLEOTIDE SEQUENCE</scope>
    <source>
        <strain evidence="11">9D6_DIV0238</strain>
    </source>
</reference>
<keyword evidence="3" id="KW-1003">Cell membrane</keyword>
<dbReference type="Pfam" id="PF00884">
    <property type="entry name" value="Sulfatase"/>
    <property type="match status" value="1"/>
</dbReference>
<dbReference type="PANTHER" id="PTHR47371">
    <property type="entry name" value="LIPOTEICHOIC ACID SYNTHASE"/>
    <property type="match status" value="1"/>
</dbReference>
<dbReference type="EMBL" id="NIBQ01000002">
    <property type="protein sequence ID" value="OUZ32754.1"/>
    <property type="molecule type" value="Genomic_DNA"/>
</dbReference>
<feature type="transmembrane region" description="Helical" evidence="8">
    <location>
        <begin position="43"/>
        <end position="64"/>
    </location>
</feature>
<evidence type="ECO:0000256" key="5">
    <source>
        <dbReference type="ARBA" id="ARBA00022989"/>
    </source>
</evidence>
<keyword evidence="12" id="KW-1185">Reference proteome</keyword>
<dbReference type="GO" id="GO:0005886">
    <property type="term" value="C:plasma membrane"/>
    <property type="evidence" value="ECO:0007669"/>
    <property type="project" value="UniProtKB-SubCell"/>
</dbReference>
<evidence type="ECO:0000256" key="4">
    <source>
        <dbReference type="ARBA" id="ARBA00022692"/>
    </source>
</evidence>